<protein>
    <submittedName>
        <fullName evidence="2">Uncharacterized protein</fullName>
    </submittedName>
</protein>
<feature type="non-terminal residue" evidence="2">
    <location>
        <position position="38"/>
    </location>
</feature>
<evidence type="ECO:0000313" key="2">
    <source>
        <dbReference type="EMBL" id="PON31378.1"/>
    </source>
</evidence>
<organism evidence="2 3">
    <name type="scientific">Trema orientale</name>
    <name type="common">Charcoal tree</name>
    <name type="synonym">Celtis orientalis</name>
    <dbReference type="NCBI Taxonomy" id="63057"/>
    <lineage>
        <taxon>Eukaryota</taxon>
        <taxon>Viridiplantae</taxon>
        <taxon>Streptophyta</taxon>
        <taxon>Embryophyta</taxon>
        <taxon>Tracheophyta</taxon>
        <taxon>Spermatophyta</taxon>
        <taxon>Magnoliopsida</taxon>
        <taxon>eudicotyledons</taxon>
        <taxon>Gunneridae</taxon>
        <taxon>Pentapetalae</taxon>
        <taxon>rosids</taxon>
        <taxon>fabids</taxon>
        <taxon>Rosales</taxon>
        <taxon>Cannabaceae</taxon>
        <taxon>Trema</taxon>
    </lineage>
</organism>
<name>A0A2P5A4B4_TREOI</name>
<feature type="region of interest" description="Disordered" evidence="1">
    <location>
        <begin position="1"/>
        <end position="38"/>
    </location>
</feature>
<evidence type="ECO:0000256" key="1">
    <source>
        <dbReference type="SAM" id="MobiDB-lite"/>
    </source>
</evidence>
<comment type="caution">
    <text evidence="2">The sequence shown here is derived from an EMBL/GenBank/DDBJ whole genome shotgun (WGS) entry which is preliminary data.</text>
</comment>
<evidence type="ECO:0000313" key="3">
    <source>
        <dbReference type="Proteomes" id="UP000237000"/>
    </source>
</evidence>
<dbReference type="InParanoid" id="A0A2P5A4B4"/>
<sequence>MEVDFVLGTPTELSEHEPDLGRKRIEQEKRRAKAEQKK</sequence>
<keyword evidence="3" id="KW-1185">Reference proteome</keyword>
<gene>
    <name evidence="2" type="ORF">TorRG33x02_357930</name>
</gene>
<dbReference type="EMBL" id="JXTC01001396">
    <property type="protein sequence ID" value="PON31378.1"/>
    <property type="molecule type" value="Genomic_DNA"/>
</dbReference>
<dbReference type="AlphaFoldDB" id="A0A2P5A4B4"/>
<reference evidence="3" key="1">
    <citation type="submission" date="2016-06" db="EMBL/GenBank/DDBJ databases">
        <title>Parallel loss of symbiosis genes in relatives of nitrogen-fixing non-legume Parasponia.</title>
        <authorList>
            <person name="Van Velzen R."/>
            <person name="Holmer R."/>
            <person name="Bu F."/>
            <person name="Rutten L."/>
            <person name="Van Zeijl A."/>
            <person name="Liu W."/>
            <person name="Santuari L."/>
            <person name="Cao Q."/>
            <person name="Sharma T."/>
            <person name="Shen D."/>
            <person name="Roswanjaya Y."/>
            <person name="Wardhani T."/>
            <person name="Kalhor M.S."/>
            <person name="Jansen J."/>
            <person name="Van den Hoogen J."/>
            <person name="Gungor B."/>
            <person name="Hartog M."/>
            <person name="Hontelez J."/>
            <person name="Verver J."/>
            <person name="Yang W.-C."/>
            <person name="Schijlen E."/>
            <person name="Repin R."/>
            <person name="Schilthuizen M."/>
            <person name="Schranz E."/>
            <person name="Heidstra R."/>
            <person name="Miyata K."/>
            <person name="Fedorova E."/>
            <person name="Kohlen W."/>
            <person name="Bisseling T."/>
            <person name="Smit S."/>
            <person name="Geurts R."/>
        </authorList>
    </citation>
    <scope>NUCLEOTIDE SEQUENCE [LARGE SCALE GENOMIC DNA]</scope>
    <source>
        <strain evidence="3">cv. RG33-2</strain>
    </source>
</reference>
<proteinExistence type="predicted"/>
<dbReference type="Proteomes" id="UP000237000">
    <property type="component" value="Unassembled WGS sequence"/>
</dbReference>
<feature type="compositionally biased region" description="Basic and acidic residues" evidence="1">
    <location>
        <begin position="13"/>
        <end position="38"/>
    </location>
</feature>
<accession>A0A2P5A4B4</accession>